<reference evidence="1 2" key="1">
    <citation type="submission" date="2014-07" db="EMBL/GenBank/DDBJ databases">
        <authorList>
            <person name="Zhang J.E."/>
            <person name="Yang H."/>
            <person name="Guo J."/>
            <person name="Deng Z."/>
            <person name="Luo H."/>
            <person name="Luo M."/>
            <person name="Zhao B."/>
        </authorList>
    </citation>
    <scope>NUCLEOTIDE SEQUENCE [LARGE SCALE GENOMIC DNA]</scope>
    <source>
        <strain evidence="1 2">1CP</strain>
    </source>
</reference>
<dbReference type="EMBL" id="CP009111">
    <property type="protein sequence ID" value="ANS28934.1"/>
    <property type="molecule type" value="Genomic_DNA"/>
</dbReference>
<dbReference type="PATRIC" id="fig|37919.13.peg.4491"/>
<dbReference type="AlphaFoldDB" id="A0A1B1K8I6"/>
<evidence type="ECO:0000313" key="1">
    <source>
        <dbReference type="EMBL" id="ANS28934.1"/>
    </source>
</evidence>
<name>A0A1B1K8I6_RHOOP</name>
<proteinExistence type="predicted"/>
<accession>A0A1B1K8I6</accession>
<dbReference type="Proteomes" id="UP000186108">
    <property type="component" value="Chromosome"/>
</dbReference>
<gene>
    <name evidence="1" type="ORF">R1CP_21290</name>
</gene>
<evidence type="ECO:0000313" key="2">
    <source>
        <dbReference type="Proteomes" id="UP000186108"/>
    </source>
</evidence>
<protein>
    <submittedName>
        <fullName evidence="1">Uncharacterized protein</fullName>
    </submittedName>
</protein>
<organism evidence="1 2">
    <name type="scientific">Rhodococcus opacus</name>
    <name type="common">Nocardia opaca</name>
    <dbReference type="NCBI Taxonomy" id="37919"/>
    <lineage>
        <taxon>Bacteria</taxon>
        <taxon>Bacillati</taxon>
        <taxon>Actinomycetota</taxon>
        <taxon>Actinomycetes</taxon>
        <taxon>Mycobacteriales</taxon>
        <taxon>Nocardiaceae</taxon>
        <taxon>Rhodococcus</taxon>
    </lineage>
</organism>
<sequence>MTDVDQPTARVQQQLGRLTDEQPPLTNAAAVLWDVIV</sequence>